<feature type="region of interest" description="Disordered" evidence="2">
    <location>
        <begin position="170"/>
        <end position="200"/>
    </location>
</feature>
<sequence>MMSHLWQQEQDHSIDGIMDSFAADSSFHFDGSISVGTTTPSFSAASSVYDPTGPFTPRSGRSTPHDHHSSSTASAIDFDSSFSSHGSFGFGSDHHHHHHHHHHHNGSGTPDKSYFPKPEKVEMAGLPMHHYAAAQSTAAIPLTPSRRQSAGYGMEHLDYNTMLHVTLNSHCVPGMSSSPHHHSHQQQHQHQPHAHHHAEQYSLPQDLNSSPFVMPTPHRALPSSTPSNVQSIWSCSSESPIMMFGSESTPSTSPLQSAVLKREPGAPVAVSSAAASVVSHTPSSPMRSPGSNCSGGAYHPRRKLFAEVQRKTMALQKNQGDMEALRQLRSIQVNQDGAVLDCGAVKVRHVTPRRERCTYPECTKTFKRKEHLKRHFKATHEKEVELYTCPATNCNHVFKERRDNFVSHLLLHKQGKSSRTPYNEKAAKLYDEMCLQSKSRKRVKTGSASSGSSSSSKN</sequence>
<feature type="region of interest" description="Disordered" evidence="2">
    <location>
        <begin position="49"/>
        <end position="74"/>
    </location>
</feature>
<dbReference type="OrthoDB" id="10018191at2759"/>
<evidence type="ECO:0000256" key="1">
    <source>
        <dbReference type="PROSITE-ProRule" id="PRU00042"/>
    </source>
</evidence>
<dbReference type="AlphaFoldDB" id="A0A8H6NN33"/>
<dbReference type="Proteomes" id="UP000639643">
    <property type="component" value="Unassembled WGS sequence"/>
</dbReference>
<keyword evidence="1" id="KW-0479">Metal-binding</keyword>
<protein>
    <submittedName>
        <fullName evidence="4">C2H2 finger domain-containing protein</fullName>
    </submittedName>
</protein>
<keyword evidence="1" id="KW-0863">Zinc-finger</keyword>
<reference evidence="4" key="1">
    <citation type="journal article" date="2020" name="Phytopathology">
        <title>Genome Sequence Resources of Colletotrichum truncatum, C. plurivorum, C. musicola, and C. sojae: Four Species Pathogenic to Soybean (Glycine max).</title>
        <authorList>
            <person name="Rogerio F."/>
            <person name="Boufleur T.R."/>
            <person name="Ciampi-Guillardi M."/>
            <person name="Sukno S.A."/>
            <person name="Thon M.R."/>
            <person name="Massola Junior N.S."/>
            <person name="Baroncelli R."/>
        </authorList>
    </citation>
    <scope>NUCLEOTIDE SEQUENCE</scope>
    <source>
        <strain evidence="4">LFN0074</strain>
    </source>
</reference>
<evidence type="ECO:0000256" key="2">
    <source>
        <dbReference type="SAM" id="MobiDB-lite"/>
    </source>
</evidence>
<feature type="compositionally biased region" description="Basic residues" evidence="2">
    <location>
        <begin position="179"/>
        <end position="196"/>
    </location>
</feature>
<dbReference type="Gene3D" id="3.30.160.60">
    <property type="entry name" value="Classic Zinc Finger"/>
    <property type="match status" value="1"/>
</dbReference>
<dbReference type="EMBL" id="WIGM01000112">
    <property type="protein sequence ID" value="KAF6839524.1"/>
    <property type="molecule type" value="Genomic_DNA"/>
</dbReference>
<evidence type="ECO:0000313" key="5">
    <source>
        <dbReference type="Proteomes" id="UP000639643"/>
    </source>
</evidence>
<dbReference type="SMART" id="SM00355">
    <property type="entry name" value="ZnF_C2H2"/>
    <property type="match status" value="2"/>
</dbReference>
<evidence type="ECO:0000313" key="4">
    <source>
        <dbReference type="EMBL" id="KAF6839524.1"/>
    </source>
</evidence>
<proteinExistence type="predicted"/>
<dbReference type="InterPro" id="IPR013087">
    <property type="entry name" value="Znf_C2H2_type"/>
</dbReference>
<feature type="region of interest" description="Disordered" evidence="2">
    <location>
        <begin position="438"/>
        <end position="458"/>
    </location>
</feature>
<organism evidence="4 5">
    <name type="scientific">Colletotrichum musicola</name>
    <dbReference type="NCBI Taxonomy" id="2175873"/>
    <lineage>
        <taxon>Eukaryota</taxon>
        <taxon>Fungi</taxon>
        <taxon>Dikarya</taxon>
        <taxon>Ascomycota</taxon>
        <taxon>Pezizomycotina</taxon>
        <taxon>Sordariomycetes</taxon>
        <taxon>Hypocreomycetidae</taxon>
        <taxon>Glomerellales</taxon>
        <taxon>Glomerellaceae</taxon>
        <taxon>Colletotrichum</taxon>
        <taxon>Colletotrichum orchidearum species complex</taxon>
    </lineage>
</organism>
<keyword evidence="5" id="KW-1185">Reference proteome</keyword>
<feature type="compositionally biased region" description="Low complexity" evidence="2">
    <location>
        <begin position="446"/>
        <end position="458"/>
    </location>
</feature>
<accession>A0A8H6NN33</accession>
<name>A0A8H6NN33_9PEZI</name>
<keyword evidence="1" id="KW-0862">Zinc</keyword>
<dbReference type="GO" id="GO:0008270">
    <property type="term" value="F:zinc ion binding"/>
    <property type="evidence" value="ECO:0007669"/>
    <property type="project" value="UniProtKB-KW"/>
</dbReference>
<comment type="caution">
    <text evidence="4">The sequence shown here is derived from an EMBL/GenBank/DDBJ whole genome shotgun (WGS) entry which is preliminary data.</text>
</comment>
<feature type="region of interest" description="Disordered" evidence="2">
    <location>
        <begin position="89"/>
        <end position="117"/>
    </location>
</feature>
<feature type="compositionally biased region" description="Basic residues" evidence="2">
    <location>
        <begin position="94"/>
        <end position="105"/>
    </location>
</feature>
<evidence type="ECO:0000259" key="3">
    <source>
        <dbReference type="PROSITE" id="PS50157"/>
    </source>
</evidence>
<gene>
    <name evidence="4" type="ORF">CMUS01_04234</name>
</gene>
<feature type="domain" description="C2H2-type" evidence="3">
    <location>
        <begin position="355"/>
        <end position="385"/>
    </location>
</feature>
<dbReference type="PROSITE" id="PS00028">
    <property type="entry name" value="ZINC_FINGER_C2H2_1"/>
    <property type="match status" value="1"/>
</dbReference>
<dbReference type="PROSITE" id="PS50157">
    <property type="entry name" value="ZINC_FINGER_C2H2_2"/>
    <property type="match status" value="1"/>
</dbReference>